<evidence type="ECO:0000313" key="3">
    <source>
        <dbReference type="Proteomes" id="UP000091820"/>
    </source>
</evidence>
<evidence type="ECO:0000313" key="2">
    <source>
        <dbReference type="EnsemblMetazoa" id="GBRI032788-PA"/>
    </source>
</evidence>
<keyword evidence="1" id="KW-0472">Membrane</keyword>
<protein>
    <submittedName>
        <fullName evidence="2">Uncharacterized protein</fullName>
    </submittedName>
</protein>
<evidence type="ECO:0000256" key="1">
    <source>
        <dbReference type="SAM" id="Phobius"/>
    </source>
</evidence>
<name>A0A1A9WUL3_9MUSC</name>
<reference evidence="3" key="1">
    <citation type="submission" date="2014-03" db="EMBL/GenBank/DDBJ databases">
        <authorList>
            <person name="Aksoy S."/>
            <person name="Warren W."/>
            <person name="Wilson R.K."/>
        </authorList>
    </citation>
    <scope>NUCLEOTIDE SEQUENCE [LARGE SCALE GENOMIC DNA]</scope>
    <source>
        <strain evidence="3">IAEA</strain>
    </source>
</reference>
<accession>A0A1A9WUL3</accession>
<dbReference type="AlphaFoldDB" id="A0A1A9WUL3"/>
<dbReference type="Proteomes" id="UP000091820">
    <property type="component" value="Unassembled WGS sequence"/>
</dbReference>
<feature type="transmembrane region" description="Helical" evidence="1">
    <location>
        <begin position="74"/>
        <end position="96"/>
    </location>
</feature>
<organism evidence="2 3">
    <name type="scientific">Glossina brevipalpis</name>
    <dbReference type="NCBI Taxonomy" id="37001"/>
    <lineage>
        <taxon>Eukaryota</taxon>
        <taxon>Metazoa</taxon>
        <taxon>Ecdysozoa</taxon>
        <taxon>Arthropoda</taxon>
        <taxon>Hexapoda</taxon>
        <taxon>Insecta</taxon>
        <taxon>Pterygota</taxon>
        <taxon>Neoptera</taxon>
        <taxon>Endopterygota</taxon>
        <taxon>Diptera</taxon>
        <taxon>Brachycera</taxon>
        <taxon>Muscomorpha</taxon>
        <taxon>Hippoboscoidea</taxon>
        <taxon>Glossinidae</taxon>
        <taxon>Glossina</taxon>
    </lineage>
</organism>
<reference evidence="2" key="2">
    <citation type="submission" date="2020-05" db="UniProtKB">
        <authorList>
            <consortium name="EnsemblMetazoa"/>
        </authorList>
    </citation>
    <scope>IDENTIFICATION</scope>
    <source>
        <strain evidence="2">IAEA</strain>
    </source>
</reference>
<proteinExistence type="predicted"/>
<keyword evidence="1" id="KW-1133">Transmembrane helix</keyword>
<dbReference type="VEuPathDB" id="VectorBase:GBRI032788"/>
<keyword evidence="3" id="KW-1185">Reference proteome</keyword>
<keyword evidence="1" id="KW-0812">Transmembrane</keyword>
<dbReference type="EnsemblMetazoa" id="GBRI032788-RA">
    <property type="protein sequence ID" value="GBRI032788-PA"/>
    <property type="gene ID" value="GBRI032788"/>
</dbReference>
<sequence>MTQDKASAWNWNTNCSRNHCTLVTIICMETLNEDCLHHNTKGLLSVNIPFKGIFTDFSEIDDNRLTRPASMKSLHAFVIFFCIVPLAASSTMLLHLRRLFIAFYHMFYKWLKLVAIQIEILSSVNVYPLALGQFFPNAVASLSNIQKPGMSDCSFPDCLLTFSRVIVSLEREVQYFLAE</sequence>